<evidence type="ECO:0000313" key="2">
    <source>
        <dbReference type="EMBL" id="QOL02531.1"/>
    </source>
</evidence>
<keyword evidence="3" id="KW-1185">Reference proteome</keyword>
<dbReference type="Pfam" id="PF01443">
    <property type="entry name" value="Viral_helicase1"/>
    <property type="match status" value="1"/>
</dbReference>
<feature type="domain" description="(+)RNA virus helicase C-terminal" evidence="1">
    <location>
        <begin position="1"/>
        <end position="235"/>
    </location>
</feature>
<organism evidence="2 3">
    <name type="scientific">Rose virus B</name>
    <dbReference type="NCBI Taxonomy" id="2777710"/>
    <lineage>
        <taxon>Viruses</taxon>
        <taxon>Riboviria</taxon>
        <taxon>Orthornavirae</taxon>
        <taxon>Kitrinoviricota</taxon>
        <taxon>Alsuviricetes</taxon>
        <taxon>Tymovirales</taxon>
        <taxon>Betaflexiviridae</taxon>
        <taxon>Quinvirinae</taxon>
        <taxon>Carlavirus</taxon>
        <taxon>Carlavirus betarosae</taxon>
    </lineage>
</organism>
<proteinExistence type="predicted"/>
<dbReference type="SUPFAM" id="SSF52540">
    <property type="entry name" value="P-loop containing nucleoside triphosphate hydrolases"/>
    <property type="match status" value="1"/>
</dbReference>
<sequence>MDIVLSELEAAGFLRVARINRGALVVHCVPGAGKSSLIRRLLERSTIFVAYTFGVPDPVNLTGRRILSASDFSPPSASDFILVDEYTEGDWESLCPRVIFGDPCQSIKVQTSLIADFVCNRTRRFGDSTCKLLRSFGFDIHSDLEDCVTIKSAVGSDYSGELIVGDKEAAEFATSHGADFKNFCSVRGSTFKEVTLLTSFESIPDELRAQFYICLTRHQEKLTILVPDAVFGPSR</sequence>
<dbReference type="GO" id="GO:0005524">
    <property type="term" value="F:ATP binding"/>
    <property type="evidence" value="ECO:0007669"/>
    <property type="project" value="InterPro"/>
</dbReference>
<dbReference type="KEGG" id="vg:80543126"/>
<protein>
    <submittedName>
        <fullName evidence="2">TGB1</fullName>
    </submittedName>
</protein>
<name>A0A7L9QIF3_9VIRU</name>
<dbReference type="EMBL" id="MT473961">
    <property type="protein sequence ID" value="QOL02531.1"/>
    <property type="molecule type" value="Genomic_RNA"/>
</dbReference>
<dbReference type="InterPro" id="IPR027417">
    <property type="entry name" value="P-loop_NTPase"/>
</dbReference>
<dbReference type="GeneID" id="80543126"/>
<evidence type="ECO:0000313" key="3">
    <source>
        <dbReference type="Proteomes" id="UP001162129"/>
    </source>
</evidence>
<gene>
    <name evidence="2" type="primary">ORF2</name>
</gene>
<dbReference type="InterPro" id="IPR027351">
    <property type="entry name" value="(+)RNA_virus_helicase_core_dom"/>
</dbReference>
<reference evidence="2" key="1">
    <citation type="submission" date="2020-05" db="EMBL/GenBank/DDBJ databases">
        <title>Detection and characterization of a second carlavirus in Rosa sp.</title>
        <authorList>
            <person name="Diaz-Lara A."/>
            <person name="Mollov D."/>
            <person name="Al Rwahnih M."/>
        </authorList>
    </citation>
    <scope>NUCLEOTIDE SEQUENCE</scope>
    <source>
        <strain evidence="2">R12</strain>
    </source>
</reference>
<accession>A0A7L9QIF3</accession>
<dbReference type="PROSITE" id="PS51657">
    <property type="entry name" value="PSRV_HELICASE"/>
    <property type="match status" value="1"/>
</dbReference>
<dbReference type="Proteomes" id="UP001162129">
    <property type="component" value="Segment"/>
</dbReference>
<evidence type="ECO:0000259" key="1">
    <source>
        <dbReference type="PROSITE" id="PS51657"/>
    </source>
</evidence>
<dbReference type="RefSeq" id="YP_010804313.1">
    <property type="nucleotide sequence ID" value="NC_077068.1"/>
</dbReference>